<dbReference type="InterPro" id="IPR001608">
    <property type="entry name" value="Ala_racemase_N"/>
</dbReference>
<reference evidence="2" key="1">
    <citation type="submission" date="2023-01" db="EMBL/GenBank/DDBJ databases">
        <title>Whole genome sequence of Paucibacter sp. S2-9 isolated from pond sediment.</title>
        <authorList>
            <person name="Jung J.Y."/>
        </authorList>
    </citation>
    <scope>NUCLEOTIDE SEQUENCE</scope>
    <source>
        <strain evidence="2">S2-9</strain>
    </source>
</reference>
<dbReference type="Pfam" id="PF01168">
    <property type="entry name" value="Ala_racemase_N"/>
    <property type="match status" value="1"/>
</dbReference>
<gene>
    <name evidence="2" type="ORF">PFX98_02725</name>
</gene>
<evidence type="ECO:0000313" key="2">
    <source>
        <dbReference type="EMBL" id="WIT12538.1"/>
    </source>
</evidence>
<protein>
    <submittedName>
        <fullName evidence="2">Alanine racemase</fullName>
        <ecNumber evidence="2">5.1.1.1</ecNumber>
    </submittedName>
</protein>
<dbReference type="RefSeq" id="WP_285233636.1">
    <property type="nucleotide sequence ID" value="NZ_CP116346.1"/>
</dbReference>
<dbReference type="Proteomes" id="UP001177769">
    <property type="component" value="Chromosome"/>
</dbReference>
<accession>A0AA95NFB3</accession>
<name>A0AA95NFB3_9BURK</name>
<dbReference type="EMBL" id="CP116346">
    <property type="protein sequence ID" value="WIT12538.1"/>
    <property type="molecule type" value="Genomic_DNA"/>
</dbReference>
<proteinExistence type="predicted"/>
<dbReference type="GO" id="GO:0008721">
    <property type="term" value="F:D-serine ammonia-lyase activity"/>
    <property type="evidence" value="ECO:0007669"/>
    <property type="project" value="TreeGrafter"/>
</dbReference>
<dbReference type="SUPFAM" id="SSF51419">
    <property type="entry name" value="PLP-binding barrel"/>
    <property type="match status" value="1"/>
</dbReference>
<sequence length="424" mass="45464">MAANKRRLLLGAAAALPLAGWLARPAEQGGPHDAYFQKLSAALRAAGVAQASLVIDLPRLRANLSAIGSHRAKTGMALRAVLKSLPCLALMDEVAKAWQSQRVMAFNAAQTLQLLQARPQANVLLGKPLPAAAAAQLLQALPAEIGAGIEWLIDTPERLAQYREVARQRGQVLRVNFEIDVGLHRGGFEDQAQLGQALASLKSDPSLRWSGLMGYDAHVAALPDALGMRETAWATAQARYQQAWQIAGEALGPQPREALTLNTAGSPTFRLHEGKSVPNEVSVGSAALLPLDFEKPLLADLRAAAFIATPVLKRFETFRLPEGATWLSRLAQGWDRNQARGYAIHGGHWLAEPASPAGLAASGLYGSSSNQQVMVSSARVDLRPDDLVFLRPRQSEALLLQFGDLLVFDGEQIAARWPVLPASA</sequence>
<dbReference type="KEGG" id="pais:PFX98_02725"/>
<dbReference type="PANTHER" id="PTHR28004">
    <property type="entry name" value="ZGC:162816-RELATED"/>
    <property type="match status" value="1"/>
</dbReference>
<keyword evidence="3" id="KW-1185">Reference proteome</keyword>
<dbReference type="Gene3D" id="3.20.20.10">
    <property type="entry name" value="Alanine racemase"/>
    <property type="match status" value="1"/>
</dbReference>
<dbReference type="GO" id="GO:0008784">
    <property type="term" value="F:alanine racemase activity"/>
    <property type="evidence" value="ECO:0007669"/>
    <property type="project" value="UniProtKB-EC"/>
</dbReference>
<evidence type="ECO:0000313" key="3">
    <source>
        <dbReference type="Proteomes" id="UP001177769"/>
    </source>
</evidence>
<dbReference type="PANTHER" id="PTHR28004:SF2">
    <property type="entry name" value="D-SERINE DEHYDRATASE"/>
    <property type="match status" value="1"/>
</dbReference>
<dbReference type="EC" id="5.1.1.1" evidence="2"/>
<dbReference type="InterPro" id="IPR051466">
    <property type="entry name" value="D-amino_acid_metab_enzyme"/>
</dbReference>
<dbReference type="InterPro" id="IPR029066">
    <property type="entry name" value="PLP-binding_barrel"/>
</dbReference>
<dbReference type="GO" id="GO:0036088">
    <property type="term" value="P:D-serine catabolic process"/>
    <property type="evidence" value="ECO:0007669"/>
    <property type="project" value="TreeGrafter"/>
</dbReference>
<feature type="domain" description="Alanine racemase N-terminal" evidence="1">
    <location>
        <begin position="55"/>
        <end position="286"/>
    </location>
</feature>
<dbReference type="AlphaFoldDB" id="A0AA95NFB3"/>
<keyword evidence="2" id="KW-0413">Isomerase</keyword>
<organism evidence="2 3">
    <name type="scientific">Paucibacter sediminis</name>
    <dbReference type="NCBI Taxonomy" id="3019553"/>
    <lineage>
        <taxon>Bacteria</taxon>
        <taxon>Pseudomonadati</taxon>
        <taxon>Pseudomonadota</taxon>
        <taxon>Betaproteobacteria</taxon>
        <taxon>Burkholderiales</taxon>
        <taxon>Sphaerotilaceae</taxon>
        <taxon>Roseateles</taxon>
    </lineage>
</organism>
<evidence type="ECO:0000259" key="1">
    <source>
        <dbReference type="Pfam" id="PF01168"/>
    </source>
</evidence>